<feature type="domain" description="RRM" evidence="2">
    <location>
        <begin position="24"/>
        <end position="101"/>
    </location>
</feature>
<keyword evidence="4" id="KW-1185">Reference proteome</keyword>
<organism evidence="3 4">
    <name type="scientific">Eruca vesicaria subsp. sativa</name>
    <name type="common">Garden rocket</name>
    <name type="synonym">Eruca sativa</name>
    <dbReference type="NCBI Taxonomy" id="29727"/>
    <lineage>
        <taxon>Eukaryota</taxon>
        <taxon>Viridiplantae</taxon>
        <taxon>Streptophyta</taxon>
        <taxon>Embryophyta</taxon>
        <taxon>Tracheophyta</taxon>
        <taxon>Spermatophyta</taxon>
        <taxon>Magnoliopsida</taxon>
        <taxon>eudicotyledons</taxon>
        <taxon>Gunneridae</taxon>
        <taxon>Pentapetalae</taxon>
        <taxon>rosids</taxon>
        <taxon>malvids</taxon>
        <taxon>Brassicales</taxon>
        <taxon>Brassicaceae</taxon>
        <taxon>Brassiceae</taxon>
        <taxon>Eruca</taxon>
    </lineage>
</organism>
<gene>
    <name evidence="3" type="ORF">ERUC_LOCUS31914</name>
</gene>
<dbReference type="Pfam" id="PF00076">
    <property type="entry name" value="RRM_1"/>
    <property type="match status" value="1"/>
</dbReference>
<sequence length="241" mass="26861">MDESAIKGVELNGSDAENRTSRISRILVEGHDISRPRADVHKALREHFASCGDILDVYLPTNFQNAILSRYAFIYVNSGEGQEEALRLNGSDMGGRIVRTESYPFHQQDHDDYFPPMSAADQSTQRVFEITGFDTSLTKADIHTALDKHLRVQGVSVYGDYSSGIRTLKSTARIYTFGHANVEKALELSGSHHVEGFTTFVVTRVLPLLKSIKMGYTIPRSAVERSARENRLRLAKNSAAK</sequence>
<dbReference type="EMBL" id="CAKOAT010445154">
    <property type="protein sequence ID" value="CAH8373749.1"/>
    <property type="molecule type" value="Genomic_DNA"/>
</dbReference>
<protein>
    <recommendedName>
        <fullName evidence="2">RRM domain-containing protein</fullName>
    </recommendedName>
</protein>
<evidence type="ECO:0000313" key="4">
    <source>
        <dbReference type="Proteomes" id="UP001642260"/>
    </source>
</evidence>
<evidence type="ECO:0000259" key="2">
    <source>
        <dbReference type="PROSITE" id="PS50102"/>
    </source>
</evidence>
<dbReference type="GO" id="GO:0003723">
    <property type="term" value="F:RNA binding"/>
    <property type="evidence" value="ECO:0007669"/>
    <property type="project" value="UniProtKB-UniRule"/>
</dbReference>
<name>A0ABC8L806_ERUVS</name>
<dbReference type="InterPro" id="IPR012677">
    <property type="entry name" value="Nucleotide-bd_a/b_plait_sf"/>
</dbReference>
<evidence type="ECO:0000313" key="3">
    <source>
        <dbReference type="EMBL" id="CAH8373749.1"/>
    </source>
</evidence>
<dbReference type="SUPFAM" id="SSF54928">
    <property type="entry name" value="RNA-binding domain, RBD"/>
    <property type="match status" value="1"/>
</dbReference>
<evidence type="ECO:0000256" key="1">
    <source>
        <dbReference type="PROSITE-ProRule" id="PRU00176"/>
    </source>
</evidence>
<dbReference type="AlphaFoldDB" id="A0ABC8L806"/>
<reference evidence="3 4" key="1">
    <citation type="submission" date="2022-03" db="EMBL/GenBank/DDBJ databases">
        <authorList>
            <person name="Macdonald S."/>
            <person name="Ahmed S."/>
            <person name="Newling K."/>
        </authorList>
    </citation>
    <scope>NUCLEOTIDE SEQUENCE [LARGE SCALE GENOMIC DNA]</scope>
</reference>
<keyword evidence="1" id="KW-0694">RNA-binding</keyword>
<dbReference type="InterPro" id="IPR035979">
    <property type="entry name" value="RBD_domain_sf"/>
</dbReference>
<dbReference type="Proteomes" id="UP001642260">
    <property type="component" value="Unassembled WGS sequence"/>
</dbReference>
<dbReference type="InterPro" id="IPR000504">
    <property type="entry name" value="RRM_dom"/>
</dbReference>
<comment type="caution">
    <text evidence="3">The sequence shown here is derived from an EMBL/GenBank/DDBJ whole genome shotgun (WGS) entry which is preliminary data.</text>
</comment>
<dbReference type="Gene3D" id="3.30.70.330">
    <property type="match status" value="1"/>
</dbReference>
<proteinExistence type="predicted"/>
<accession>A0ABC8L806</accession>
<dbReference type="PROSITE" id="PS50102">
    <property type="entry name" value="RRM"/>
    <property type="match status" value="1"/>
</dbReference>